<evidence type="ECO:0000256" key="6">
    <source>
        <dbReference type="ARBA" id="ARBA00023277"/>
    </source>
</evidence>
<evidence type="ECO:0000256" key="4">
    <source>
        <dbReference type="ARBA" id="ARBA00022840"/>
    </source>
</evidence>
<comment type="similarity">
    <text evidence="7">Belongs to the FGGY kinase family.</text>
</comment>
<keyword evidence="3 7" id="KW-0418">Kinase</keyword>
<dbReference type="InterPro" id="IPR005929">
    <property type="entry name" value="Ribulokinase"/>
</dbReference>
<evidence type="ECO:0000256" key="1">
    <source>
        <dbReference type="ARBA" id="ARBA00022679"/>
    </source>
</evidence>
<dbReference type="Pfam" id="PF02782">
    <property type="entry name" value="FGGY_C"/>
    <property type="match status" value="1"/>
</dbReference>
<keyword evidence="6" id="KW-0119">Carbohydrate metabolism</keyword>
<dbReference type="PIRSF" id="PIRSF000538">
    <property type="entry name" value="GlpK"/>
    <property type="match status" value="1"/>
</dbReference>
<dbReference type="InterPro" id="IPR018483">
    <property type="entry name" value="Carb_kinase_FGGY_CS"/>
</dbReference>
<name>A0ABU0FFP7_9HYPH</name>
<evidence type="ECO:0000256" key="5">
    <source>
        <dbReference type="ARBA" id="ARBA00022935"/>
    </source>
</evidence>
<dbReference type="RefSeq" id="WP_307428409.1">
    <property type="nucleotide sequence ID" value="NZ_JAUSVK010000001.1"/>
</dbReference>
<accession>A0ABU0FFP7</accession>
<feature type="domain" description="Carbohydrate kinase FGGY N-terminal" evidence="8">
    <location>
        <begin position="5"/>
        <end position="247"/>
    </location>
</feature>
<dbReference type="CDD" id="cd07781">
    <property type="entry name" value="ASKHA_NBD_FGGY_L-RBK"/>
    <property type="match status" value="1"/>
</dbReference>
<keyword evidence="1 7" id="KW-0808">Transferase</keyword>
<evidence type="ECO:0000259" key="9">
    <source>
        <dbReference type="Pfam" id="PF02782"/>
    </source>
</evidence>
<keyword evidence="5" id="KW-0054">Arabinose catabolism</keyword>
<organism evidence="10 11">
    <name type="scientific">Labrys monachus</name>
    <dbReference type="NCBI Taxonomy" id="217067"/>
    <lineage>
        <taxon>Bacteria</taxon>
        <taxon>Pseudomonadati</taxon>
        <taxon>Pseudomonadota</taxon>
        <taxon>Alphaproteobacteria</taxon>
        <taxon>Hyphomicrobiales</taxon>
        <taxon>Xanthobacteraceae</taxon>
        <taxon>Labrys</taxon>
    </lineage>
</organism>
<feature type="domain" description="Carbohydrate kinase FGGY C-terminal" evidence="9">
    <location>
        <begin position="259"/>
        <end position="443"/>
    </location>
</feature>
<evidence type="ECO:0000256" key="7">
    <source>
        <dbReference type="RuleBase" id="RU003733"/>
    </source>
</evidence>
<dbReference type="InterPro" id="IPR000577">
    <property type="entry name" value="Carb_kinase_FGGY"/>
</dbReference>
<evidence type="ECO:0000313" key="10">
    <source>
        <dbReference type="EMBL" id="MDQ0393286.1"/>
    </source>
</evidence>
<dbReference type="Gene3D" id="3.30.420.40">
    <property type="match status" value="2"/>
</dbReference>
<dbReference type="InterPro" id="IPR018484">
    <property type="entry name" value="FGGY_N"/>
</dbReference>
<protein>
    <submittedName>
        <fullName evidence="10">Ribulose kinase</fullName>
    </submittedName>
</protein>
<proteinExistence type="inferred from homology"/>
<dbReference type="PANTHER" id="PTHR43435:SF4">
    <property type="entry name" value="FGGY CARBOHYDRATE KINASE DOMAIN-CONTAINING PROTEIN"/>
    <property type="match status" value="1"/>
</dbReference>
<keyword evidence="2" id="KW-0547">Nucleotide-binding</keyword>
<dbReference type="PANTHER" id="PTHR43435">
    <property type="entry name" value="RIBULOKINASE"/>
    <property type="match status" value="1"/>
</dbReference>
<dbReference type="Pfam" id="PF00370">
    <property type="entry name" value="FGGY_N"/>
    <property type="match status" value="1"/>
</dbReference>
<comment type="caution">
    <text evidence="10">The sequence shown here is derived from an EMBL/GenBank/DDBJ whole genome shotgun (WGS) entry which is preliminary data.</text>
</comment>
<dbReference type="InterPro" id="IPR018485">
    <property type="entry name" value="FGGY_C"/>
</dbReference>
<dbReference type="InterPro" id="IPR043129">
    <property type="entry name" value="ATPase_NBD"/>
</dbReference>
<keyword evidence="11" id="KW-1185">Reference proteome</keyword>
<dbReference type="PROSITE" id="PS00445">
    <property type="entry name" value="FGGY_KINASES_2"/>
    <property type="match status" value="1"/>
</dbReference>
<evidence type="ECO:0000256" key="3">
    <source>
        <dbReference type="ARBA" id="ARBA00022777"/>
    </source>
</evidence>
<dbReference type="Proteomes" id="UP001237448">
    <property type="component" value="Unassembled WGS sequence"/>
</dbReference>
<reference evidence="10 11" key="1">
    <citation type="submission" date="2023-07" db="EMBL/GenBank/DDBJ databases">
        <title>Genomic Encyclopedia of Type Strains, Phase IV (KMG-IV): sequencing the most valuable type-strain genomes for metagenomic binning, comparative biology and taxonomic classification.</title>
        <authorList>
            <person name="Goeker M."/>
        </authorList>
    </citation>
    <scope>NUCLEOTIDE SEQUENCE [LARGE SCALE GENOMIC DNA]</scope>
    <source>
        <strain evidence="10 11">DSM 5896</strain>
    </source>
</reference>
<evidence type="ECO:0000313" key="11">
    <source>
        <dbReference type="Proteomes" id="UP001237448"/>
    </source>
</evidence>
<keyword evidence="4" id="KW-0067">ATP-binding</keyword>
<evidence type="ECO:0000259" key="8">
    <source>
        <dbReference type="Pfam" id="PF00370"/>
    </source>
</evidence>
<evidence type="ECO:0000256" key="2">
    <source>
        <dbReference type="ARBA" id="ARBA00022741"/>
    </source>
</evidence>
<dbReference type="GO" id="GO:0016301">
    <property type="term" value="F:kinase activity"/>
    <property type="evidence" value="ECO:0007669"/>
    <property type="project" value="UniProtKB-KW"/>
</dbReference>
<dbReference type="EMBL" id="JAUSVK010000001">
    <property type="protein sequence ID" value="MDQ0393286.1"/>
    <property type="molecule type" value="Genomic_DNA"/>
</dbReference>
<gene>
    <name evidence="10" type="ORF">J3R73_003078</name>
</gene>
<dbReference type="SUPFAM" id="SSF53067">
    <property type="entry name" value="Actin-like ATPase domain"/>
    <property type="match status" value="2"/>
</dbReference>
<sequence length="506" mass="53961">MARLLGLDFGTGGIRVGVFDLDSRAMLGEREVQYPTRHPRPGWAEQSPQDWWTALGEATRGLMRDLGSPEIDGICAATTASTVVACRRDGTPLRPALLWMDCRAAEEAAATARSDHPVLAYAGGGDAAEWLVPKAMWLSRHEPSVYAEADIICECLDYINFKLTGLWVGSRMNATCKWNYDSVRRCFHEDLFAEFGVPGLAGKLPHDIKAVGAPIAPLSAAAAEHLGLANRPMLAQGGIDAHIGIVGAGTLRPGEHLMIGGTSVVQLFQLAAEAPVTGFWGPYPHALVDDYFLVEAGQVSAGSVLSWTSKDMFDLDRAGLTALWEEAEALPVGGTGLLTLDYFMGNRTPYRDPLLRGTILGLSLSHSRADLYRSAVEGVALGSANVLKRIKELGIPCNRIVSSGGYARNRLWLKATVDAIGLPMELLGGTNLTIVGAAASAAAGAGIFPDLFAAADAVTQPATIIEPDLRAHMRYGELLQDYLEATELLTPLLHRLAARQLGGASA</sequence>